<evidence type="ECO:0000256" key="1">
    <source>
        <dbReference type="ARBA" id="ARBA00004370"/>
    </source>
</evidence>
<evidence type="ECO:0000313" key="7">
    <source>
        <dbReference type="EMBL" id="RXJ62927.1"/>
    </source>
</evidence>
<dbReference type="Pfam" id="PF03717">
    <property type="entry name" value="PBP_dimer"/>
    <property type="match status" value="1"/>
</dbReference>
<dbReference type="Proteomes" id="UP000290191">
    <property type="component" value="Unassembled WGS sequence"/>
</dbReference>
<evidence type="ECO:0000259" key="6">
    <source>
        <dbReference type="Pfam" id="PF03717"/>
    </source>
</evidence>
<feature type="domain" description="Penicillin-binding protein transpeptidase" evidence="5">
    <location>
        <begin position="277"/>
        <end position="606"/>
    </location>
</feature>
<keyword evidence="2" id="KW-0645">Protease</keyword>
<evidence type="ECO:0000256" key="4">
    <source>
        <dbReference type="SAM" id="Phobius"/>
    </source>
</evidence>
<dbReference type="GO" id="GO:0004180">
    <property type="term" value="F:carboxypeptidase activity"/>
    <property type="evidence" value="ECO:0007669"/>
    <property type="project" value="UniProtKB-KW"/>
</dbReference>
<dbReference type="PANTHER" id="PTHR30627:SF1">
    <property type="entry name" value="PEPTIDOGLYCAN D,D-TRANSPEPTIDASE FTSI"/>
    <property type="match status" value="1"/>
</dbReference>
<dbReference type="GO" id="GO:0051301">
    <property type="term" value="P:cell division"/>
    <property type="evidence" value="ECO:0007669"/>
    <property type="project" value="UniProtKB-KW"/>
</dbReference>
<dbReference type="SUPFAM" id="SSF56519">
    <property type="entry name" value="Penicillin binding protein dimerisation domain"/>
    <property type="match status" value="1"/>
</dbReference>
<dbReference type="GO" id="GO:0071555">
    <property type="term" value="P:cell wall organization"/>
    <property type="evidence" value="ECO:0007669"/>
    <property type="project" value="TreeGrafter"/>
</dbReference>
<keyword evidence="4" id="KW-1133">Transmembrane helix</keyword>
<protein>
    <submittedName>
        <fullName evidence="7">Cell division protein FtsW</fullName>
    </submittedName>
</protein>
<dbReference type="EMBL" id="PDKO01000006">
    <property type="protein sequence ID" value="RXJ62927.1"/>
    <property type="molecule type" value="Genomic_DNA"/>
</dbReference>
<keyword evidence="8" id="KW-1185">Reference proteome</keyword>
<comment type="caution">
    <text evidence="7">The sequence shown here is derived from an EMBL/GenBank/DDBJ whole genome shotgun (WGS) entry which is preliminary data.</text>
</comment>
<reference evidence="7 8" key="1">
    <citation type="submission" date="2017-10" db="EMBL/GenBank/DDBJ databases">
        <title>Genomics of the genus Arcobacter.</title>
        <authorList>
            <person name="Perez-Cataluna A."/>
            <person name="Figueras M.J."/>
        </authorList>
    </citation>
    <scope>NUCLEOTIDE SEQUENCE [LARGE SCALE GENOMIC DNA]</scope>
    <source>
        <strain evidence="7 8">DSM 24636</strain>
    </source>
</reference>
<dbReference type="GO" id="GO:0005886">
    <property type="term" value="C:plasma membrane"/>
    <property type="evidence" value="ECO:0007669"/>
    <property type="project" value="TreeGrafter"/>
</dbReference>
<dbReference type="InterPro" id="IPR012338">
    <property type="entry name" value="Beta-lactam/transpept-like"/>
</dbReference>
<evidence type="ECO:0000259" key="5">
    <source>
        <dbReference type="Pfam" id="PF00905"/>
    </source>
</evidence>
<evidence type="ECO:0000313" key="8">
    <source>
        <dbReference type="Proteomes" id="UP000290191"/>
    </source>
</evidence>
<dbReference type="SUPFAM" id="SSF56601">
    <property type="entry name" value="beta-lactamase/transpeptidase-like"/>
    <property type="match status" value="1"/>
</dbReference>
<dbReference type="InterPro" id="IPR005311">
    <property type="entry name" value="PBP_dimer"/>
</dbReference>
<proteinExistence type="predicted"/>
<keyword evidence="4" id="KW-0812">Transmembrane</keyword>
<name>A0A4Q0XZ03_9BACT</name>
<keyword evidence="3 4" id="KW-0472">Membrane</keyword>
<dbReference type="Gene3D" id="3.30.450.330">
    <property type="match status" value="1"/>
</dbReference>
<dbReference type="Gene3D" id="3.40.710.10">
    <property type="entry name" value="DD-peptidase/beta-lactamase superfamily"/>
    <property type="match status" value="1"/>
</dbReference>
<dbReference type="Gene3D" id="3.90.1310.10">
    <property type="entry name" value="Penicillin-binding protein 2a (Domain 2)"/>
    <property type="match status" value="1"/>
</dbReference>
<dbReference type="RefSeq" id="WP_129082186.1">
    <property type="nucleotide sequence ID" value="NZ_CP041070.1"/>
</dbReference>
<feature type="domain" description="Penicillin-binding protein dimerisation" evidence="6">
    <location>
        <begin position="54"/>
        <end position="214"/>
    </location>
</feature>
<dbReference type="STRING" id="877500.GCA_000935065_01776"/>
<keyword evidence="2" id="KW-0121">Carboxypeptidase</keyword>
<dbReference type="OrthoDB" id="9789078at2"/>
<comment type="subcellular location">
    <subcellularLocation>
        <location evidence="1">Membrane</location>
    </subcellularLocation>
</comment>
<dbReference type="InterPro" id="IPR036138">
    <property type="entry name" value="PBP_dimer_sf"/>
</dbReference>
<dbReference type="Pfam" id="PF00905">
    <property type="entry name" value="Transpeptidase"/>
    <property type="match status" value="1"/>
</dbReference>
<organism evidence="7 8">
    <name type="scientific">Halarcobacter anaerophilus</name>
    <dbReference type="NCBI Taxonomy" id="877500"/>
    <lineage>
        <taxon>Bacteria</taxon>
        <taxon>Pseudomonadati</taxon>
        <taxon>Campylobacterota</taxon>
        <taxon>Epsilonproteobacteria</taxon>
        <taxon>Campylobacterales</taxon>
        <taxon>Arcobacteraceae</taxon>
        <taxon>Halarcobacter</taxon>
    </lineage>
</organism>
<feature type="transmembrane region" description="Helical" evidence="4">
    <location>
        <begin position="15"/>
        <end position="34"/>
    </location>
</feature>
<dbReference type="InterPro" id="IPR001460">
    <property type="entry name" value="PCN-bd_Tpept"/>
</dbReference>
<dbReference type="AlphaFoldDB" id="A0A4Q0XZ03"/>
<evidence type="ECO:0000256" key="3">
    <source>
        <dbReference type="ARBA" id="ARBA00023136"/>
    </source>
</evidence>
<dbReference type="PANTHER" id="PTHR30627">
    <property type="entry name" value="PEPTIDOGLYCAN D,D-TRANSPEPTIDASE"/>
    <property type="match status" value="1"/>
</dbReference>
<keyword evidence="7" id="KW-0132">Cell division</keyword>
<sequence>MSSNFKEKDNKIKKIMFLFFFILFLLIILIISIFDTIEDYRRLPSLETSKKELAVRGDIISSDNFKITTSKKIYKASIDTRHLDENKKELFIKLFSIYSDIPYKKIENKIDESLKNAPGNLVLSYNIDSKTAKNLKELGFKLRRLKVFKARQVPGGKILRGLSITESGEKRVYSYENTLTPVVGYITKFETKNDKTRVKGIKGLEKEYNTLLNNSKDGILSGNRDVLSYISFNRNSTIKQRVDGASLVLNIPLKLQKNNEMVLDIYKKKLEAQEIIVSIMDSKTGKVLSLASSNRFNPERIYQKDIPSLNVNAVEYQYEPGSVIKPIAISLVLDKNRIKKNELLFAYNTKDRANKEGEFPRGQFKLGRFIIKDDHRFKKHYLTLDDIVIFSSNIGTLQFAQRLSGPEFFEGMKRFGFTRKTGIDLPYEKKGSMPKVWQFSANDKKEEDNVYKATVSYGQGMTATFMQILKAYSAFNNDGVVVTPKIVSYIEMNGSKYKEDKIKDERIITKRTADEIKRLLIKTVDKGTGKAAKIPGLEIGGKTGTAQIARGGKYLKKYISSFFGFVNDGEHSYTIGVTVMDPVSKGKYWYYHYASWSAVPVFKEIVNNLIRLNYLSPKKDIISTKD</sequence>
<dbReference type="GO" id="GO:0008658">
    <property type="term" value="F:penicillin binding"/>
    <property type="evidence" value="ECO:0007669"/>
    <property type="project" value="InterPro"/>
</dbReference>
<accession>A0A4Q0XZ03</accession>
<keyword evidence="2" id="KW-0378">Hydrolase</keyword>
<gene>
    <name evidence="7" type="ORF">CRV06_08840</name>
</gene>
<evidence type="ECO:0000256" key="2">
    <source>
        <dbReference type="ARBA" id="ARBA00022645"/>
    </source>
</evidence>
<dbReference type="InterPro" id="IPR050515">
    <property type="entry name" value="Beta-lactam/transpept"/>
</dbReference>
<keyword evidence="7" id="KW-0131">Cell cycle</keyword>